<dbReference type="CDD" id="cd17535">
    <property type="entry name" value="REC_NarL-like"/>
    <property type="match status" value="1"/>
</dbReference>
<keyword evidence="2" id="KW-0238">DNA-binding</keyword>
<dbReference type="SMART" id="SM00448">
    <property type="entry name" value="REC"/>
    <property type="match status" value="1"/>
</dbReference>
<protein>
    <submittedName>
        <fullName evidence="7">Transcriptional regulatory protein YdfI</fullName>
    </submittedName>
</protein>
<evidence type="ECO:0000313" key="8">
    <source>
        <dbReference type="Proteomes" id="UP000654345"/>
    </source>
</evidence>
<evidence type="ECO:0000259" key="6">
    <source>
        <dbReference type="PROSITE" id="PS50110"/>
    </source>
</evidence>
<dbReference type="InterPro" id="IPR016032">
    <property type="entry name" value="Sig_transdc_resp-reg_C-effctor"/>
</dbReference>
<comment type="caution">
    <text evidence="7">The sequence shown here is derived from an EMBL/GenBank/DDBJ whole genome shotgun (WGS) entry which is preliminary data.</text>
</comment>
<dbReference type="CDD" id="cd06170">
    <property type="entry name" value="LuxR_C_like"/>
    <property type="match status" value="1"/>
</dbReference>
<dbReference type="InterPro" id="IPR001789">
    <property type="entry name" value="Sig_transdc_resp-reg_receiver"/>
</dbReference>
<dbReference type="Gene3D" id="3.40.50.2300">
    <property type="match status" value="1"/>
</dbReference>
<dbReference type="PRINTS" id="PR00038">
    <property type="entry name" value="HTHLUXR"/>
</dbReference>
<name>A0ABQ3UVY0_9CHLR</name>
<dbReference type="InterPro" id="IPR000792">
    <property type="entry name" value="Tscrpt_reg_LuxR_C"/>
</dbReference>
<dbReference type="RefSeq" id="WP_201373449.1">
    <property type="nucleotide sequence ID" value="NZ_BNJG01000002.1"/>
</dbReference>
<organism evidence="7 8">
    <name type="scientific">Ktedonobacter robiniae</name>
    <dbReference type="NCBI Taxonomy" id="2778365"/>
    <lineage>
        <taxon>Bacteria</taxon>
        <taxon>Bacillati</taxon>
        <taxon>Chloroflexota</taxon>
        <taxon>Ktedonobacteria</taxon>
        <taxon>Ktedonobacterales</taxon>
        <taxon>Ktedonobacteraceae</taxon>
        <taxon>Ktedonobacter</taxon>
    </lineage>
</organism>
<accession>A0ABQ3UVY0</accession>
<dbReference type="PROSITE" id="PS50043">
    <property type="entry name" value="HTH_LUXR_2"/>
    <property type="match status" value="1"/>
</dbReference>
<dbReference type="PROSITE" id="PS50110">
    <property type="entry name" value="RESPONSE_REGULATORY"/>
    <property type="match status" value="1"/>
</dbReference>
<evidence type="ECO:0000256" key="3">
    <source>
        <dbReference type="PROSITE-ProRule" id="PRU00169"/>
    </source>
</evidence>
<dbReference type="Pfam" id="PF00072">
    <property type="entry name" value="Response_reg"/>
    <property type="match status" value="1"/>
</dbReference>
<dbReference type="InterPro" id="IPR058245">
    <property type="entry name" value="NreC/VraR/RcsB-like_REC"/>
</dbReference>
<feature type="region of interest" description="Disordered" evidence="4">
    <location>
        <begin position="153"/>
        <end position="172"/>
    </location>
</feature>
<evidence type="ECO:0000256" key="4">
    <source>
        <dbReference type="SAM" id="MobiDB-lite"/>
    </source>
</evidence>
<evidence type="ECO:0000259" key="5">
    <source>
        <dbReference type="PROSITE" id="PS50043"/>
    </source>
</evidence>
<evidence type="ECO:0000256" key="1">
    <source>
        <dbReference type="ARBA" id="ARBA00022553"/>
    </source>
</evidence>
<evidence type="ECO:0000256" key="2">
    <source>
        <dbReference type="ARBA" id="ARBA00023125"/>
    </source>
</evidence>
<reference evidence="7 8" key="1">
    <citation type="journal article" date="2021" name="Int. J. Syst. Evol. Microbiol.">
        <title>Reticulibacter mediterranei gen. nov., sp. nov., within the new family Reticulibacteraceae fam. nov., and Ktedonospora formicarum gen. nov., sp. nov., Ktedonobacter robiniae sp. nov., Dictyobacter formicarum sp. nov. and Dictyobacter arantiisoli sp. nov., belonging to the class Ktedonobacteria.</title>
        <authorList>
            <person name="Yabe S."/>
            <person name="Zheng Y."/>
            <person name="Wang C.M."/>
            <person name="Sakai Y."/>
            <person name="Abe K."/>
            <person name="Yokota A."/>
            <person name="Donadio S."/>
            <person name="Cavaletti L."/>
            <person name="Monciardini P."/>
        </authorList>
    </citation>
    <scope>NUCLEOTIDE SEQUENCE [LARGE SCALE GENOMIC DNA]</scope>
    <source>
        <strain evidence="7 8">SOSP1-30</strain>
    </source>
</reference>
<dbReference type="PANTHER" id="PTHR43214">
    <property type="entry name" value="TWO-COMPONENT RESPONSE REGULATOR"/>
    <property type="match status" value="1"/>
</dbReference>
<dbReference type="InterPro" id="IPR011006">
    <property type="entry name" value="CheY-like_superfamily"/>
</dbReference>
<dbReference type="SMART" id="SM00421">
    <property type="entry name" value="HTH_LUXR"/>
    <property type="match status" value="1"/>
</dbReference>
<feature type="domain" description="HTH luxR-type" evidence="5">
    <location>
        <begin position="165"/>
        <end position="230"/>
    </location>
</feature>
<dbReference type="Pfam" id="PF00196">
    <property type="entry name" value="GerE"/>
    <property type="match status" value="1"/>
</dbReference>
<dbReference type="PANTHER" id="PTHR43214:SF37">
    <property type="entry name" value="TRANSCRIPTIONAL REGULATORY PROTEIN YDFI"/>
    <property type="match status" value="1"/>
</dbReference>
<evidence type="ECO:0000313" key="7">
    <source>
        <dbReference type="EMBL" id="GHO57004.1"/>
    </source>
</evidence>
<keyword evidence="8" id="KW-1185">Reference proteome</keyword>
<keyword evidence="1 3" id="KW-0597">Phosphoprotein</keyword>
<feature type="domain" description="Response regulatory" evidence="6">
    <location>
        <begin position="19"/>
        <end position="136"/>
    </location>
</feature>
<dbReference type="Proteomes" id="UP000654345">
    <property type="component" value="Unassembled WGS sequence"/>
</dbReference>
<feature type="modified residue" description="4-aspartylphosphate" evidence="3">
    <location>
        <position position="71"/>
    </location>
</feature>
<dbReference type="SUPFAM" id="SSF52172">
    <property type="entry name" value="CheY-like"/>
    <property type="match status" value="1"/>
</dbReference>
<dbReference type="SUPFAM" id="SSF46894">
    <property type="entry name" value="C-terminal effector domain of the bipartite response regulators"/>
    <property type="match status" value="1"/>
</dbReference>
<dbReference type="EMBL" id="BNJG01000002">
    <property type="protein sequence ID" value="GHO57004.1"/>
    <property type="molecule type" value="Genomic_DNA"/>
</dbReference>
<gene>
    <name evidence="7" type="primary">ydfI_3</name>
    <name evidence="7" type="ORF">KSB_54790</name>
</gene>
<proteinExistence type="predicted"/>
<sequence>MSEEYTRMKANEHEQGLIRVVVVDDHQVVREGLRMMLEILGEGFVMVGEAADGASALRIVKEAQPDVVLMDLRMPGMDGLEAITHLRAQWPHIAIVILTTYNEDDLMLRGLRAGACGYLLKDTSSETMFQAIRSAARGETLLQPGIVARLLSHASQEQRPSPRARSSGEGELSERELEVLRRVASGERSKEIAAQLGISLRTVGAHLTSIYTKLGVDSRTSAVAVALERGLLSR</sequence>
<dbReference type="InterPro" id="IPR039420">
    <property type="entry name" value="WalR-like"/>
</dbReference>
<dbReference type="PROSITE" id="PS00622">
    <property type="entry name" value="HTH_LUXR_1"/>
    <property type="match status" value="1"/>
</dbReference>